<dbReference type="GeneID" id="10461295"/>
<name>F4BVC6_METSG</name>
<organism evidence="1 2">
    <name type="scientific">Methanothrix soehngenii (strain ATCC 5969 / DSM 3671 / JCM 10134 / NBRC 103675 / OCM 69 / GP-6)</name>
    <name type="common">Methanosaeta concilii</name>
    <dbReference type="NCBI Taxonomy" id="990316"/>
    <lineage>
        <taxon>Archaea</taxon>
        <taxon>Methanobacteriati</taxon>
        <taxon>Methanobacteriota</taxon>
        <taxon>Stenosarchaea group</taxon>
        <taxon>Methanomicrobia</taxon>
        <taxon>Methanotrichales</taxon>
        <taxon>Methanotrichaceae</taxon>
        <taxon>Methanothrix</taxon>
    </lineage>
</organism>
<keyword evidence="2" id="KW-1185">Reference proteome</keyword>
<gene>
    <name evidence="1" type="ordered locus">MCON_1745</name>
</gene>
<dbReference type="KEGG" id="mcj:MCON_1745"/>
<dbReference type="HOGENOM" id="CLU_1080139_0_0_2"/>
<proteinExistence type="predicted"/>
<accession>F4BVC6</accession>
<evidence type="ECO:0000313" key="2">
    <source>
        <dbReference type="Proteomes" id="UP000007807"/>
    </source>
</evidence>
<sequence>MAYTYLLIGDIDTGFSYIYNAIEEDIRLNSVCPQLNYPRSAPVYLTASLSSVKRNVMYSFVERIRLDLETNLSDYRDCFGRILTLSEFDNKFLQNELLDIIKYYFVFTYWTVFEYQRKVDAAMMQNDFSKLKNANWMFALCLVIDKLLNSKYGTDNIGKGIIALSTDKGYMRQSDLENLRSQNNLKKDPDDAIPRLLQMNLNYNGSPIKKEIQYLLVAWNIRNFAGHNIKIQNVFGDKFKELFKVLLYCIFIIVEEY</sequence>
<dbReference type="STRING" id="990316.MCON_1745"/>
<reference evidence="1 2" key="1">
    <citation type="journal article" date="2011" name="J. Bacteriol.">
        <title>Complete genome sequence of Methanosaeta concilii, a specialist in aceticlastic methanogenesis.</title>
        <authorList>
            <person name="Barber R.D."/>
            <person name="Zhang L."/>
            <person name="Harnack M."/>
            <person name="Olson M.V."/>
            <person name="Kaul R."/>
            <person name="Ingram-Smith C."/>
            <person name="Smith K.S."/>
        </authorList>
    </citation>
    <scope>NUCLEOTIDE SEQUENCE [LARGE SCALE GENOMIC DNA]</scope>
    <source>
        <strain evidence="2">ATCC 5969 / DSM 3671 / JCM 10134 / NBRC 103675 / OCM 69 / GP-6</strain>
    </source>
</reference>
<dbReference type="Proteomes" id="UP000007807">
    <property type="component" value="Chromosome"/>
</dbReference>
<protein>
    <submittedName>
        <fullName evidence="1">Uncharacterized protein</fullName>
    </submittedName>
</protein>
<dbReference type="EMBL" id="CP002565">
    <property type="protein sequence ID" value="AEB68360.1"/>
    <property type="molecule type" value="Genomic_DNA"/>
</dbReference>
<dbReference type="InParanoid" id="F4BVC6"/>
<dbReference type="RefSeq" id="WP_013719404.1">
    <property type="nucleotide sequence ID" value="NC_015416.1"/>
</dbReference>
<dbReference type="AlphaFoldDB" id="F4BVC6"/>
<evidence type="ECO:0000313" key="1">
    <source>
        <dbReference type="EMBL" id="AEB68360.1"/>
    </source>
</evidence>